<reference evidence="9 10" key="1">
    <citation type="submission" date="2007-10" db="EMBL/GenBank/DDBJ databases">
        <title>Complete sequence of Desulfococcus oleovorans Hxd3.</title>
        <authorList>
            <consortium name="US DOE Joint Genome Institute"/>
            <person name="Copeland A."/>
            <person name="Lucas S."/>
            <person name="Lapidus A."/>
            <person name="Barry K."/>
            <person name="Glavina del Rio T."/>
            <person name="Dalin E."/>
            <person name="Tice H."/>
            <person name="Pitluck S."/>
            <person name="Kiss H."/>
            <person name="Brettin T."/>
            <person name="Bruce D."/>
            <person name="Detter J.C."/>
            <person name="Han C."/>
            <person name="Schmutz J."/>
            <person name="Larimer F."/>
            <person name="Land M."/>
            <person name="Hauser L."/>
            <person name="Kyrpides N."/>
            <person name="Kim E."/>
            <person name="Wawrik B."/>
            <person name="Richardson P."/>
        </authorList>
    </citation>
    <scope>NUCLEOTIDE SEQUENCE [LARGE SCALE GENOMIC DNA]</scope>
    <source>
        <strain evidence="10">DSM 6200 / JCM 39069 / Hxd3</strain>
    </source>
</reference>
<dbReference type="AlphaFoldDB" id="A8ZSM7"/>
<gene>
    <name evidence="9" type="ordered locus">Dole_0130</name>
</gene>
<evidence type="ECO:0000256" key="3">
    <source>
        <dbReference type="ARBA" id="ARBA00022692"/>
    </source>
</evidence>
<dbReference type="Proteomes" id="UP000008561">
    <property type="component" value="Chromosome"/>
</dbReference>
<organism evidence="9 10">
    <name type="scientific">Desulfosudis oleivorans (strain DSM 6200 / JCM 39069 / Hxd3)</name>
    <name type="common">Desulfococcus oleovorans</name>
    <dbReference type="NCBI Taxonomy" id="96561"/>
    <lineage>
        <taxon>Bacteria</taxon>
        <taxon>Pseudomonadati</taxon>
        <taxon>Thermodesulfobacteriota</taxon>
        <taxon>Desulfobacteria</taxon>
        <taxon>Desulfobacterales</taxon>
        <taxon>Desulfosudaceae</taxon>
        <taxon>Desulfosudis</taxon>
    </lineage>
</organism>
<evidence type="ECO:0000256" key="2">
    <source>
        <dbReference type="ARBA" id="ARBA00006143"/>
    </source>
</evidence>
<dbReference type="STRING" id="96561.Dole_0130"/>
<sequence>MFDTPSVSYAVAFGAGLLSFFTPCVLPLIPVYFTLITGLSLENLTQAPDAEVRARVIFSTIAYVLGFSAVFILLGASAFFLGSLINQHLGVLRVIGGVVIVVLGIHMTGVITIPGLQSEKRVHVRQRSMSLAGAFLVGALFAAGWTPCIGPILGSILIVAGSQETALRGMLLLSAYSAGLALPFLLLSFFINALISFIRRASRVIKYINIVAGVLLIGIGIVLIAGLW</sequence>
<dbReference type="RefSeq" id="WP_012173559.1">
    <property type="nucleotide sequence ID" value="NC_009943.1"/>
</dbReference>
<evidence type="ECO:0000256" key="1">
    <source>
        <dbReference type="ARBA" id="ARBA00004141"/>
    </source>
</evidence>
<dbReference type="eggNOG" id="COG0785">
    <property type="taxonomic scope" value="Bacteria"/>
</dbReference>
<keyword evidence="4" id="KW-0201">Cytochrome c-type biogenesis</keyword>
<name>A8ZSM7_DESOH</name>
<dbReference type="PANTHER" id="PTHR31272">
    <property type="entry name" value="CYTOCHROME C-TYPE BIOGENESIS PROTEIN HI_1454-RELATED"/>
    <property type="match status" value="1"/>
</dbReference>
<evidence type="ECO:0000256" key="6">
    <source>
        <dbReference type="ARBA" id="ARBA00023136"/>
    </source>
</evidence>
<keyword evidence="6 7" id="KW-0472">Membrane</keyword>
<dbReference type="Pfam" id="PF02683">
    <property type="entry name" value="DsbD_TM"/>
    <property type="match status" value="1"/>
</dbReference>
<keyword evidence="5 7" id="KW-1133">Transmembrane helix</keyword>
<evidence type="ECO:0000313" key="10">
    <source>
        <dbReference type="Proteomes" id="UP000008561"/>
    </source>
</evidence>
<dbReference type="HOGENOM" id="CLU_053225_2_0_7"/>
<evidence type="ECO:0000259" key="8">
    <source>
        <dbReference type="Pfam" id="PF02683"/>
    </source>
</evidence>
<evidence type="ECO:0000313" key="9">
    <source>
        <dbReference type="EMBL" id="ABW65940.1"/>
    </source>
</evidence>
<evidence type="ECO:0000256" key="4">
    <source>
        <dbReference type="ARBA" id="ARBA00022748"/>
    </source>
</evidence>
<comment type="subcellular location">
    <subcellularLocation>
        <location evidence="1">Membrane</location>
        <topology evidence="1">Multi-pass membrane protein</topology>
    </subcellularLocation>
</comment>
<protein>
    <submittedName>
        <fullName evidence="9">Cytochrome c biogenesis protein transmembrane region</fullName>
    </submittedName>
</protein>
<dbReference type="EMBL" id="CP000859">
    <property type="protein sequence ID" value="ABW65940.1"/>
    <property type="molecule type" value="Genomic_DNA"/>
</dbReference>
<dbReference type="GO" id="GO:0017004">
    <property type="term" value="P:cytochrome complex assembly"/>
    <property type="evidence" value="ECO:0007669"/>
    <property type="project" value="UniProtKB-KW"/>
</dbReference>
<feature type="transmembrane region" description="Helical" evidence="7">
    <location>
        <begin position="171"/>
        <end position="195"/>
    </location>
</feature>
<feature type="domain" description="Cytochrome C biogenesis protein transmembrane" evidence="8">
    <location>
        <begin position="10"/>
        <end position="225"/>
    </location>
</feature>
<evidence type="ECO:0000256" key="5">
    <source>
        <dbReference type="ARBA" id="ARBA00022989"/>
    </source>
</evidence>
<evidence type="ECO:0000256" key="7">
    <source>
        <dbReference type="SAM" id="Phobius"/>
    </source>
</evidence>
<proteinExistence type="inferred from homology"/>
<feature type="transmembrane region" description="Helical" evidence="7">
    <location>
        <begin position="56"/>
        <end position="85"/>
    </location>
</feature>
<dbReference type="InterPro" id="IPR051790">
    <property type="entry name" value="Cytochrome_c-biogenesis_DsbD"/>
</dbReference>
<comment type="similarity">
    <text evidence="2">Belongs to the DsbD family.</text>
</comment>
<keyword evidence="10" id="KW-1185">Reference proteome</keyword>
<feature type="transmembrane region" description="Helical" evidence="7">
    <location>
        <begin position="91"/>
        <end position="113"/>
    </location>
</feature>
<feature type="transmembrane region" description="Helical" evidence="7">
    <location>
        <begin position="134"/>
        <end position="159"/>
    </location>
</feature>
<dbReference type="PANTHER" id="PTHR31272:SF4">
    <property type="entry name" value="CYTOCHROME C-TYPE BIOGENESIS PROTEIN HI_1454-RELATED"/>
    <property type="match status" value="1"/>
</dbReference>
<dbReference type="OrthoDB" id="9803065at2"/>
<accession>A8ZSM7</accession>
<dbReference type="InterPro" id="IPR003834">
    <property type="entry name" value="Cyt_c_assmbl_TM_dom"/>
</dbReference>
<keyword evidence="3 7" id="KW-0812">Transmembrane</keyword>
<feature type="transmembrane region" description="Helical" evidence="7">
    <location>
        <begin position="12"/>
        <end position="35"/>
    </location>
</feature>
<dbReference type="KEGG" id="dol:Dole_0130"/>
<dbReference type="GO" id="GO:0016020">
    <property type="term" value="C:membrane"/>
    <property type="evidence" value="ECO:0007669"/>
    <property type="project" value="UniProtKB-SubCell"/>
</dbReference>
<feature type="transmembrane region" description="Helical" evidence="7">
    <location>
        <begin position="207"/>
        <end position="227"/>
    </location>
</feature>